<dbReference type="SUPFAM" id="SSF69618">
    <property type="entry name" value="HemD-like"/>
    <property type="match status" value="1"/>
</dbReference>
<dbReference type="EC" id="4.2.1.75" evidence="3"/>
<dbReference type="GO" id="GO:0004852">
    <property type="term" value="F:uroporphyrinogen-III synthase activity"/>
    <property type="evidence" value="ECO:0007669"/>
    <property type="project" value="UniProtKB-EC"/>
</dbReference>
<keyword evidence="8" id="KW-0627">Porphyrin biosynthesis</keyword>
<proteinExistence type="inferred from homology"/>
<evidence type="ECO:0000256" key="9">
    <source>
        <dbReference type="ARBA" id="ARBA00031702"/>
    </source>
</evidence>
<dbReference type="AlphaFoldDB" id="A0A6J6EIR7"/>
<feature type="domain" description="Tetrapyrrole biosynthesis uroporphyrinogen III synthase" evidence="13">
    <location>
        <begin position="257"/>
        <end position="483"/>
    </location>
</feature>
<evidence type="ECO:0000256" key="1">
    <source>
        <dbReference type="ARBA" id="ARBA00004772"/>
    </source>
</evidence>
<evidence type="ECO:0000313" key="14">
    <source>
        <dbReference type="EMBL" id="CAB4574293.1"/>
    </source>
</evidence>
<dbReference type="InterPro" id="IPR000878">
    <property type="entry name" value="4pyrrol_Mease"/>
</dbReference>
<evidence type="ECO:0000256" key="4">
    <source>
        <dbReference type="ARBA" id="ARBA00022603"/>
    </source>
</evidence>
<reference evidence="14" key="1">
    <citation type="submission" date="2020-05" db="EMBL/GenBank/DDBJ databases">
        <authorList>
            <person name="Chiriac C."/>
            <person name="Salcher M."/>
            <person name="Ghai R."/>
            <person name="Kavagutti S V."/>
        </authorList>
    </citation>
    <scope>NUCLEOTIDE SEQUENCE</scope>
</reference>
<dbReference type="Gene3D" id="3.40.1010.10">
    <property type="entry name" value="Cobalt-precorrin-4 Transmethylase, Domain 1"/>
    <property type="match status" value="1"/>
</dbReference>
<dbReference type="InterPro" id="IPR035996">
    <property type="entry name" value="4pyrrol_Methylase_sf"/>
</dbReference>
<protein>
    <recommendedName>
        <fullName evidence="3">uroporphyrinogen-III synthase</fullName>
        <ecNumber evidence="3">4.2.1.75</ecNumber>
    </recommendedName>
    <alternativeName>
        <fullName evidence="10">Hydroxymethylbilane hydrolyase [cyclizing]</fullName>
    </alternativeName>
    <alternativeName>
        <fullName evidence="9">Uroporphyrinogen-III cosynthase</fullName>
    </alternativeName>
</protein>
<dbReference type="GO" id="GO:0032259">
    <property type="term" value="P:methylation"/>
    <property type="evidence" value="ECO:0007669"/>
    <property type="project" value="UniProtKB-KW"/>
</dbReference>
<evidence type="ECO:0000256" key="2">
    <source>
        <dbReference type="ARBA" id="ARBA00008133"/>
    </source>
</evidence>
<dbReference type="PANTHER" id="PTHR38042:SF1">
    <property type="entry name" value="UROPORPHYRINOGEN-III SYNTHASE, CHLOROPLASTIC"/>
    <property type="match status" value="1"/>
</dbReference>
<dbReference type="Pfam" id="PF02602">
    <property type="entry name" value="HEM4"/>
    <property type="match status" value="1"/>
</dbReference>
<dbReference type="InterPro" id="IPR003754">
    <property type="entry name" value="4pyrrol_synth_uPrphyn_synth"/>
</dbReference>
<evidence type="ECO:0000256" key="11">
    <source>
        <dbReference type="ARBA" id="ARBA00048617"/>
    </source>
</evidence>
<dbReference type="GO" id="GO:0006780">
    <property type="term" value="P:uroporphyrinogen III biosynthetic process"/>
    <property type="evidence" value="ECO:0007669"/>
    <property type="project" value="InterPro"/>
</dbReference>
<comment type="catalytic activity">
    <reaction evidence="11">
        <text>hydroxymethylbilane = uroporphyrinogen III + H2O</text>
        <dbReference type="Rhea" id="RHEA:18965"/>
        <dbReference type="ChEBI" id="CHEBI:15377"/>
        <dbReference type="ChEBI" id="CHEBI:57308"/>
        <dbReference type="ChEBI" id="CHEBI:57845"/>
        <dbReference type="EC" id="4.2.1.75"/>
    </reaction>
</comment>
<dbReference type="EMBL" id="CAEZTT010000039">
    <property type="protein sequence ID" value="CAB4574293.1"/>
    <property type="molecule type" value="Genomic_DNA"/>
</dbReference>
<accession>A0A6J6EIR7</accession>
<evidence type="ECO:0000256" key="5">
    <source>
        <dbReference type="ARBA" id="ARBA00022679"/>
    </source>
</evidence>
<comment type="pathway">
    <text evidence="1">Porphyrin-containing compound metabolism; protoporphyrin-IX biosynthesis; coproporphyrinogen-III from 5-aminolevulinate: step 3/4.</text>
</comment>
<keyword evidence="6" id="KW-0949">S-adenosyl-L-methionine</keyword>
<keyword evidence="5" id="KW-0808">Transferase</keyword>
<comment type="similarity">
    <text evidence="2">Belongs to the uroporphyrinogen-III synthase family.</text>
</comment>
<dbReference type="PANTHER" id="PTHR38042">
    <property type="entry name" value="UROPORPHYRINOGEN-III SYNTHASE, CHLOROPLASTIC"/>
    <property type="match status" value="1"/>
</dbReference>
<dbReference type="Pfam" id="PF00590">
    <property type="entry name" value="TP_methylase"/>
    <property type="match status" value="1"/>
</dbReference>
<dbReference type="Gene3D" id="3.30.950.10">
    <property type="entry name" value="Methyltransferase, Cobalt-precorrin-4 Transmethylase, Domain 2"/>
    <property type="match status" value="1"/>
</dbReference>
<dbReference type="InterPro" id="IPR014776">
    <property type="entry name" value="4pyrrole_Mease_sub2"/>
</dbReference>
<dbReference type="FunFam" id="3.40.50.10090:FF:000001">
    <property type="entry name" value="Bifunctional uroporphyrinogen-III C-methyltransferase/uroporphyrinogen-III synthase"/>
    <property type="match status" value="1"/>
</dbReference>
<keyword evidence="4" id="KW-0489">Methyltransferase</keyword>
<dbReference type="GO" id="GO:0008168">
    <property type="term" value="F:methyltransferase activity"/>
    <property type="evidence" value="ECO:0007669"/>
    <property type="project" value="UniProtKB-KW"/>
</dbReference>
<evidence type="ECO:0000259" key="13">
    <source>
        <dbReference type="Pfam" id="PF02602"/>
    </source>
</evidence>
<gene>
    <name evidence="14" type="ORF">UFOPK1726_00476</name>
</gene>
<evidence type="ECO:0000256" key="3">
    <source>
        <dbReference type="ARBA" id="ARBA00013109"/>
    </source>
</evidence>
<evidence type="ECO:0000256" key="7">
    <source>
        <dbReference type="ARBA" id="ARBA00023239"/>
    </source>
</evidence>
<keyword evidence="7" id="KW-0456">Lyase</keyword>
<evidence type="ECO:0000259" key="12">
    <source>
        <dbReference type="Pfam" id="PF00590"/>
    </source>
</evidence>
<dbReference type="Gene3D" id="3.40.50.10090">
    <property type="match status" value="2"/>
</dbReference>
<dbReference type="CDD" id="cd06578">
    <property type="entry name" value="HemD"/>
    <property type="match status" value="1"/>
</dbReference>
<evidence type="ECO:0000256" key="8">
    <source>
        <dbReference type="ARBA" id="ARBA00023244"/>
    </source>
</evidence>
<dbReference type="InterPro" id="IPR014777">
    <property type="entry name" value="4pyrrole_Mease_sub1"/>
</dbReference>
<dbReference type="InterPro" id="IPR036108">
    <property type="entry name" value="4pyrrol_syn_uPrphyn_synt_sf"/>
</dbReference>
<evidence type="ECO:0000256" key="10">
    <source>
        <dbReference type="ARBA" id="ARBA00032649"/>
    </source>
</evidence>
<feature type="domain" description="Tetrapyrrole methylase" evidence="12">
    <location>
        <begin position="10"/>
        <end position="203"/>
    </location>
</feature>
<dbReference type="InterPro" id="IPR039793">
    <property type="entry name" value="UROS/Hem4"/>
</dbReference>
<name>A0A6J6EIR7_9ZZZZ</name>
<evidence type="ECO:0000256" key="6">
    <source>
        <dbReference type="ARBA" id="ARBA00022691"/>
    </source>
</evidence>
<organism evidence="14">
    <name type="scientific">freshwater metagenome</name>
    <dbReference type="NCBI Taxonomy" id="449393"/>
    <lineage>
        <taxon>unclassified sequences</taxon>
        <taxon>metagenomes</taxon>
        <taxon>ecological metagenomes</taxon>
    </lineage>
</organism>
<sequence>MTSPKSVGRISFIALPDCDLKVLTAAALDAINDAQSVIVDQSLAEVIAPIATVVAVAGDQPTDLAKAAVAAAKEGHDVVRVFFGDGILRGSLHEELAIIHKSNIDFEVFPTVPVDFAVGFYAGAMFDPARTESIHLLDAKDSYELGNYLGNKTTLILRGTTNEIGRFASDLVAAGRTESTPMVLVQNAMTLDQRSYRMTIGDAVDQIKSHKLQGPAHAVISEAAGQIDRNAWFETRSLFGWKVLLPKTKEFSVDVPALLAKAGATCTEVPTLSVEPPRAPQQMEKAVHGLVSGRYQWLVFTSPHAVKAIKVRLDEYGLDARAFSGIRIGAVGADTVAILKEIGINPDLISPDDTNAGLANLWPVFDQFQDPMNRVLIPRADVAVESLSATMISLGWEVEEITAFRTVRAAPPAPAIRDAIKSGGFDAVLFSSASTVRNLVGIAGKPHPTTVIACIGEQTAQAAREMGLTVDVLAEDTTLPATIAALIEHGEKLRLAAVEQGEVVWRPSVKRLTRKRS</sequence>
<dbReference type="SUPFAM" id="SSF53790">
    <property type="entry name" value="Tetrapyrrole methylase"/>
    <property type="match status" value="1"/>
</dbReference>